<dbReference type="EMBL" id="JAPFFK010000005">
    <property type="protein sequence ID" value="KAJ6763870.1"/>
    <property type="molecule type" value="Genomic_DNA"/>
</dbReference>
<name>A0A9Q0WDX9_SALPP</name>
<proteinExistence type="predicted"/>
<sequence length="143" mass="15885">MAAIIFEELSLSCLSTSLMWLPLDRKLTETIPNENSRKCLRNITFHRQPSFFCSGEVHCKAFVKSSIMVCSLEVVLDIAFTRVKIRSNGQSGPKAQALAFTRAKLRSNGQSGPKAQALALLLYIPCECVTQSKPPCFPRKPHS</sequence>
<reference evidence="1" key="2">
    <citation type="journal article" date="2023" name="Int. J. Mol. Sci.">
        <title>De Novo Assembly and Annotation of 11 Diverse Shrub Willow (Salix) Genomes Reveals Novel Gene Organization in Sex-Linked Regions.</title>
        <authorList>
            <person name="Hyden B."/>
            <person name="Feng K."/>
            <person name="Yates T.B."/>
            <person name="Jawdy S."/>
            <person name="Cereghino C."/>
            <person name="Smart L.B."/>
            <person name="Muchero W."/>
        </authorList>
    </citation>
    <scope>NUCLEOTIDE SEQUENCE</scope>
    <source>
        <tissue evidence="1">Shoot tip</tissue>
    </source>
</reference>
<evidence type="ECO:0000313" key="2">
    <source>
        <dbReference type="Proteomes" id="UP001151532"/>
    </source>
</evidence>
<evidence type="ECO:0000313" key="1">
    <source>
        <dbReference type="EMBL" id="KAJ6763870.1"/>
    </source>
</evidence>
<accession>A0A9Q0WDX9</accession>
<reference evidence="1" key="1">
    <citation type="submission" date="2022-11" db="EMBL/GenBank/DDBJ databases">
        <authorList>
            <person name="Hyden B.L."/>
            <person name="Feng K."/>
            <person name="Yates T."/>
            <person name="Jawdy S."/>
            <person name="Smart L.B."/>
            <person name="Muchero W."/>
        </authorList>
    </citation>
    <scope>NUCLEOTIDE SEQUENCE</scope>
    <source>
        <tissue evidence="1">Shoot tip</tissue>
    </source>
</reference>
<dbReference type="AlphaFoldDB" id="A0A9Q0WDX9"/>
<keyword evidence="2" id="KW-1185">Reference proteome</keyword>
<gene>
    <name evidence="1" type="ORF">OIU79_024416</name>
</gene>
<dbReference type="Proteomes" id="UP001151532">
    <property type="component" value="Chromosome 13"/>
</dbReference>
<organism evidence="1 2">
    <name type="scientific">Salix purpurea</name>
    <name type="common">Purple osier willow</name>
    <dbReference type="NCBI Taxonomy" id="77065"/>
    <lineage>
        <taxon>Eukaryota</taxon>
        <taxon>Viridiplantae</taxon>
        <taxon>Streptophyta</taxon>
        <taxon>Embryophyta</taxon>
        <taxon>Tracheophyta</taxon>
        <taxon>Spermatophyta</taxon>
        <taxon>Magnoliopsida</taxon>
        <taxon>eudicotyledons</taxon>
        <taxon>Gunneridae</taxon>
        <taxon>Pentapetalae</taxon>
        <taxon>rosids</taxon>
        <taxon>fabids</taxon>
        <taxon>Malpighiales</taxon>
        <taxon>Salicaceae</taxon>
        <taxon>Saliceae</taxon>
        <taxon>Salix</taxon>
    </lineage>
</organism>
<comment type="caution">
    <text evidence="1">The sequence shown here is derived from an EMBL/GenBank/DDBJ whole genome shotgun (WGS) entry which is preliminary data.</text>
</comment>
<protein>
    <submittedName>
        <fullName evidence="1">Uncharacterized protein</fullName>
    </submittedName>
</protein>